<dbReference type="SMART" id="SM00575">
    <property type="entry name" value="ZnF_PMZ"/>
    <property type="match status" value="1"/>
</dbReference>
<evidence type="ECO:0000313" key="8">
    <source>
        <dbReference type="Proteomes" id="UP000682877"/>
    </source>
</evidence>
<evidence type="ECO:0000259" key="6">
    <source>
        <dbReference type="PROSITE" id="PS50966"/>
    </source>
</evidence>
<dbReference type="InterPro" id="IPR004332">
    <property type="entry name" value="Transposase_MuDR"/>
</dbReference>
<sequence>MVVITEITDPDVRTVSGSWAIGADGSWVFIPNPQNAVRRMSIREGEKVDVVRALVREAYGEEYIGCELHLAYQWPDWMDIEDTFGGKTRPVPITTDETMGVFLAMRYELDDLNLFVSKESVDWGLTATETSASSTYGLPDRGKTPLYCNEAPSPNYKNPMWHKLMDDEAVLRWMQSTQPQVGQVGESSSNVNQIPMGANVERAFVIQSSGSEDSNSENGDEVEDSNLVEADLLANLGMPAINLSEESYDSDNEFDDNAGEETIKECNFFGPSATYMSGPLGEHLDLEVSLHEALEDMCLNFASFNRDAAPTLDDQGEEGRIGMELALRDVQYEGDELFVGRVFKNKQDCNVKLAVHALNRRFHFRRDRSSKKLLTLTCFAESCPWRVYIVKLEDSDNYQIRRATLEHTCTVEERSNYHRAATTRVIGSLMKGKYEGNTRGPRAIDLQRLLLTDHSVRISYWKAWKSREIAIEGAKGSAANSFSLLPAYIHVLREANPGSIVDLKTEVYPKARHGACVVHLQRNIAAAYKKKHLLFHVSRAARAFRICEFHTYFNEVIRLDPVCARYLESVGFCHWTRAYFLGERYNVMTSNVAESLNAVLKEARELPIISLIEFIRTTLMSWFAMRREAARSEASALPPKMREVVHQNFEKSVRFSVRRIDRYDYEIRGEGSTVYHVKLLERTCSCRAFDLLHYPCPHAIAAAVAEGVPIQGLMAPEYSIETWRMSYHGTIKPVPDVGDVFPLPEPVASLQLFPPSTRRPPGRPKKKRIPSRGEFQAKKRQITRCSRCTGTGHNRATATESLALFAWVVVRSQFEKALEANNQEAHYLEGLRYACWEKDIAMAKKHIYKAVNLVPEATFVLAMLSICAGEKELGEFFTDQLVAQPWAEVLAMGDSLFAHLERMKVQNGTAYAQTWNGAVPECSEFHNIYNRCEECYIFWCSKEFCRRC</sequence>
<feature type="compositionally biased region" description="Basic residues" evidence="5">
    <location>
        <begin position="760"/>
        <end position="770"/>
    </location>
</feature>
<dbReference type="Pfam" id="PF04434">
    <property type="entry name" value="SWIM"/>
    <property type="match status" value="1"/>
</dbReference>
<evidence type="ECO:0000256" key="1">
    <source>
        <dbReference type="ARBA" id="ARBA00022723"/>
    </source>
</evidence>
<keyword evidence="1" id="KW-0479">Metal-binding</keyword>
<reference evidence="7" key="1">
    <citation type="submission" date="2021-01" db="EMBL/GenBank/DDBJ databases">
        <authorList>
            <person name="Bezrukov I."/>
        </authorList>
    </citation>
    <scope>NUCLEOTIDE SEQUENCE</scope>
</reference>
<organism evidence="7 8">
    <name type="scientific">Arabidopsis arenosa</name>
    <name type="common">Sand rock-cress</name>
    <name type="synonym">Cardaminopsis arenosa</name>
    <dbReference type="NCBI Taxonomy" id="38785"/>
    <lineage>
        <taxon>Eukaryota</taxon>
        <taxon>Viridiplantae</taxon>
        <taxon>Streptophyta</taxon>
        <taxon>Embryophyta</taxon>
        <taxon>Tracheophyta</taxon>
        <taxon>Spermatophyta</taxon>
        <taxon>Magnoliopsida</taxon>
        <taxon>eudicotyledons</taxon>
        <taxon>Gunneridae</taxon>
        <taxon>Pentapetalae</taxon>
        <taxon>rosids</taxon>
        <taxon>malvids</taxon>
        <taxon>Brassicales</taxon>
        <taxon>Brassicaceae</taxon>
        <taxon>Camelineae</taxon>
        <taxon>Arabidopsis</taxon>
    </lineage>
</organism>
<dbReference type="PROSITE" id="PS50966">
    <property type="entry name" value="ZF_SWIM"/>
    <property type="match status" value="1"/>
</dbReference>
<dbReference type="InterPro" id="IPR006564">
    <property type="entry name" value="Znf_PMZ"/>
</dbReference>
<dbReference type="InterPro" id="IPR007527">
    <property type="entry name" value="Znf_SWIM"/>
</dbReference>
<keyword evidence="8" id="KW-1185">Reference proteome</keyword>
<feature type="region of interest" description="Disordered" evidence="5">
    <location>
        <begin position="752"/>
        <end position="773"/>
    </location>
</feature>
<evidence type="ECO:0000256" key="5">
    <source>
        <dbReference type="SAM" id="MobiDB-lite"/>
    </source>
</evidence>
<evidence type="ECO:0000256" key="3">
    <source>
        <dbReference type="ARBA" id="ARBA00022833"/>
    </source>
</evidence>
<dbReference type="Pfam" id="PF03108">
    <property type="entry name" value="DBD_Tnp_Mut"/>
    <property type="match status" value="1"/>
</dbReference>
<keyword evidence="3" id="KW-0862">Zinc</keyword>
<proteinExistence type="predicted"/>
<keyword evidence="2 4" id="KW-0863">Zinc-finger</keyword>
<evidence type="ECO:0000256" key="4">
    <source>
        <dbReference type="PROSITE-ProRule" id="PRU00325"/>
    </source>
</evidence>
<name>A0A8S2B5V7_ARAAE</name>
<feature type="domain" description="SWIM-type" evidence="6">
    <location>
        <begin position="675"/>
        <end position="707"/>
    </location>
</feature>
<evidence type="ECO:0000256" key="2">
    <source>
        <dbReference type="ARBA" id="ARBA00022771"/>
    </source>
</evidence>
<accession>A0A8S2B5V7</accession>
<dbReference type="EMBL" id="LR999457">
    <property type="protein sequence ID" value="CAE6206510.1"/>
    <property type="molecule type" value="Genomic_DNA"/>
</dbReference>
<dbReference type="AlphaFoldDB" id="A0A8S2B5V7"/>
<dbReference type="PANTHER" id="PTHR31973:SF187">
    <property type="entry name" value="MUTATOR TRANSPOSASE MUDRA PROTEIN"/>
    <property type="match status" value="1"/>
</dbReference>
<gene>
    <name evidence="7" type="ORF">AARE701A_LOCUS20178</name>
</gene>
<dbReference type="PANTHER" id="PTHR31973">
    <property type="entry name" value="POLYPROTEIN, PUTATIVE-RELATED"/>
    <property type="match status" value="1"/>
</dbReference>
<dbReference type="GO" id="GO:0008270">
    <property type="term" value="F:zinc ion binding"/>
    <property type="evidence" value="ECO:0007669"/>
    <property type="project" value="UniProtKB-KW"/>
</dbReference>
<dbReference type="Proteomes" id="UP000682877">
    <property type="component" value="Chromosome 7"/>
</dbReference>
<protein>
    <recommendedName>
        <fullName evidence="6">SWIM-type domain-containing protein</fullName>
    </recommendedName>
</protein>
<evidence type="ECO:0000313" key="7">
    <source>
        <dbReference type="EMBL" id="CAE6206510.1"/>
    </source>
</evidence>